<gene>
    <name evidence="4" type="ORF">CBEIBR21_19160</name>
</gene>
<dbReference type="Gene3D" id="3.40.190.10">
    <property type="entry name" value="Periplasmic binding protein-like II"/>
    <property type="match status" value="2"/>
</dbReference>
<dbReference type="InterPro" id="IPR001638">
    <property type="entry name" value="Solute-binding_3/MltF_N"/>
</dbReference>
<feature type="domain" description="Solute-binding protein family 3/N-terminal" evidence="3">
    <location>
        <begin position="53"/>
        <end position="273"/>
    </location>
</feature>
<proteinExistence type="predicted"/>
<evidence type="ECO:0000259" key="3">
    <source>
        <dbReference type="SMART" id="SM00062"/>
    </source>
</evidence>
<dbReference type="EMBL" id="MWMH01000007">
    <property type="protein sequence ID" value="OOP71725.1"/>
    <property type="molecule type" value="Genomic_DNA"/>
</dbReference>
<sequence>MKKGFLKKLVTSLLLGAMVFSMAGCGASKTETKGEDNKKGAVTTLADIQKKGKIVVGMMAATPPYEFHSSENGEDKIIGCDVKLIDSVCKDLGVDYEIKDMDFDGLLVALQAGKIDMIVSAMSPTEERSKNADFSNVYYKDKHVIVINKDNEGKIKSADDLKGKTIGVIKSSVQEGIVNNDISNATAKSLGKSTDLSLDLRSKKVDAILVDVPTATLLCNANDKITKTEIYYEDNTAGAAIAMPKETDPEIMKKINATIDRVKPDFTNWLTEAMGQVKQ</sequence>
<dbReference type="PANTHER" id="PTHR35936">
    <property type="entry name" value="MEMBRANE-BOUND LYTIC MUREIN TRANSGLYCOSYLASE F"/>
    <property type="match status" value="1"/>
</dbReference>
<organism evidence="4 5">
    <name type="scientific">Clostridium beijerinckii</name>
    <name type="common">Clostridium MP</name>
    <dbReference type="NCBI Taxonomy" id="1520"/>
    <lineage>
        <taxon>Bacteria</taxon>
        <taxon>Bacillati</taxon>
        <taxon>Bacillota</taxon>
        <taxon>Clostridia</taxon>
        <taxon>Eubacteriales</taxon>
        <taxon>Clostridiaceae</taxon>
        <taxon>Clostridium</taxon>
    </lineage>
</organism>
<dbReference type="AlphaFoldDB" id="A0A1S9N2S0"/>
<protein>
    <recommendedName>
        <fullName evidence="3">Solute-binding protein family 3/N-terminal domain-containing protein</fullName>
    </recommendedName>
</protein>
<name>A0A1S9N2S0_CLOBE</name>
<evidence type="ECO:0000256" key="2">
    <source>
        <dbReference type="SAM" id="SignalP"/>
    </source>
</evidence>
<feature type="chain" id="PRO_5013182101" description="Solute-binding protein family 3/N-terminal domain-containing protein" evidence="2">
    <location>
        <begin position="24"/>
        <end position="279"/>
    </location>
</feature>
<evidence type="ECO:0000256" key="1">
    <source>
        <dbReference type="ARBA" id="ARBA00022729"/>
    </source>
</evidence>
<dbReference type="Proteomes" id="UP000190959">
    <property type="component" value="Unassembled WGS sequence"/>
</dbReference>
<dbReference type="Pfam" id="PF00497">
    <property type="entry name" value="SBP_bac_3"/>
    <property type="match status" value="1"/>
</dbReference>
<accession>A0A1S9N2S0</accession>
<dbReference type="PANTHER" id="PTHR35936:SF17">
    <property type="entry name" value="ARGININE-BINDING EXTRACELLULAR PROTEIN ARTP"/>
    <property type="match status" value="1"/>
</dbReference>
<comment type="caution">
    <text evidence="4">The sequence shown here is derived from an EMBL/GenBank/DDBJ whole genome shotgun (WGS) entry which is preliminary data.</text>
</comment>
<evidence type="ECO:0000313" key="5">
    <source>
        <dbReference type="Proteomes" id="UP000190959"/>
    </source>
</evidence>
<dbReference type="SMART" id="SM00062">
    <property type="entry name" value="PBPb"/>
    <property type="match status" value="1"/>
</dbReference>
<dbReference type="PROSITE" id="PS51257">
    <property type="entry name" value="PROKAR_LIPOPROTEIN"/>
    <property type="match status" value="1"/>
</dbReference>
<feature type="signal peptide" evidence="2">
    <location>
        <begin position="1"/>
        <end position="23"/>
    </location>
</feature>
<dbReference type="SUPFAM" id="SSF53850">
    <property type="entry name" value="Periplasmic binding protein-like II"/>
    <property type="match status" value="1"/>
</dbReference>
<dbReference type="RefSeq" id="WP_078116703.1">
    <property type="nucleotide sequence ID" value="NZ_MWMH01000007.1"/>
</dbReference>
<reference evidence="4 5" key="1">
    <citation type="submission" date="2017-02" db="EMBL/GenBank/DDBJ databases">
        <title>Genome sequence of Clostridium beijerinckii Br21.</title>
        <authorList>
            <person name="Fonseca B.C."/>
            <person name="Guazzaroni M.E."/>
            <person name="Riano-Pachon D.M."/>
            <person name="Reginatto V."/>
        </authorList>
    </citation>
    <scope>NUCLEOTIDE SEQUENCE [LARGE SCALE GENOMIC DNA]</scope>
    <source>
        <strain evidence="4 5">Br21</strain>
    </source>
</reference>
<evidence type="ECO:0000313" key="4">
    <source>
        <dbReference type="EMBL" id="OOP71725.1"/>
    </source>
</evidence>
<keyword evidence="1 2" id="KW-0732">Signal</keyword>